<keyword evidence="3" id="KW-1185">Reference proteome</keyword>
<evidence type="ECO:0000313" key="2">
    <source>
        <dbReference type="EMBL" id="SEQ08858.1"/>
    </source>
</evidence>
<keyword evidence="1" id="KW-0812">Transmembrane</keyword>
<dbReference type="AlphaFoldDB" id="A0A1H9D7V6"/>
<evidence type="ECO:0000313" key="3">
    <source>
        <dbReference type="Proteomes" id="UP000199021"/>
    </source>
</evidence>
<keyword evidence="1" id="KW-0472">Membrane</keyword>
<evidence type="ECO:0000256" key="1">
    <source>
        <dbReference type="SAM" id="Phobius"/>
    </source>
</evidence>
<dbReference type="RefSeq" id="WP_090166496.1">
    <property type="nucleotide sequence ID" value="NZ_FOFB01000005.1"/>
</dbReference>
<sequence>MAKDTPIDAFAVPQDFAVYQHFNRREDMTEMISVLRDHRIAVRVSGEDAGEWTESVIMGAPLKPEFWIEIPSADFEKANFMLLEYAEAHLTEEDIDAHPFSEYSPQELKQVLLEDTGWSSLAIAVARKLLLRSGEDIDLTQLRQEARKRIQAAFEPQKGSLLSIGLSLLLGIFSGLVLWFIGYMISLGVLLYYALGSHRDPDGNKHYAYTKTTRNIGRTSLLLIFAAAVLGLLNFLYFHVADFSRLQQWLWFWP</sequence>
<dbReference type="InParanoid" id="A0A1H9D7V6"/>
<gene>
    <name evidence="2" type="ORF">SAMN05444359_105160</name>
</gene>
<organism evidence="2 3">
    <name type="scientific">Neolewinella agarilytica</name>
    <dbReference type="NCBI Taxonomy" id="478744"/>
    <lineage>
        <taxon>Bacteria</taxon>
        <taxon>Pseudomonadati</taxon>
        <taxon>Bacteroidota</taxon>
        <taxon>Saprospiria</taxon>
        <taxon>Saprospirales</taxon>
        <taxon>Lewinellaceae</taxon>
        <taxon>Neolewinella</taxon>
    </lineage>
</organism>
<keyword evidence="1" id="KW-1133">Transmembrane helix</keyword>
<dbReference type="EMBL" id="FOFB01000005">
    <property type="protein sequence ID" value="SEQ08858.1"/>
    <property type="molecule type" value="Genomic_DNA"/>
</dbReference>
<name>A0A1H9D7V6_9BACT</name>
<dbReference type="OrthoDB" id="1492558at2"/>
<proteinExistence type="predicted"/>
<protein>
    <submittedName>
        <fullName evidence="2">Uncharacterized protein</fullName>
    </submittedName>
</protein>
<feature type="transmembrane region" description="Helical" evidence="1">
    <location>
        <begin position="215"/>
        <end position="238"/>
    </location>
</feature>
<reference evidence="3" key="1">
    <citation type="submission" date="2016-10" db="EMBL/GenBank/DDBJ databases">
        <authorList>
            <person name="Varghese N."/>
            <person name="Submissions S."/>
        </authorList>
    </citation>
    <scope>NUCLEOTIDE SEQUENCE [LARGE SCALE GENOMIC DNA]</scope>
    <source>
        <strain evidence="3">DSM 24740</strain>
    </source>
</reference>
<dbReference type="STRING" id="478744.SAMN05444359_105160"/>
<accession>A0A1H9D7V6</accession>
<feature type="transmembrane region" description="Helical" evidence="1">
    <location>
        <begin position="168"/>
        <end position="195"/>
    </location>
</feature>
<dbReference type="Proteomes" id="UP000199021">
    <property type="component" value="Unassembled WGS sequence"/>
</dbReference>